<dbReference type="Proteomes" id="UP000800035">
    <property type="component" value="Unassembled WGS sequence"/>
</dbReference>
<dbReference type="Gene3D" id="3.90.1300.10">
    <property type="entry name" value="Amidase signature (AS) domain"/>
    <property type="match status" value="1"/>
</dbReference>
<dbReference type="SUPFAM" id="SSF75304">
    <property type="entry name" value="Amidase signature (AS) enzymes"/>
    <property type="match status" value="1"/>
</dbReference>
<dbReference type="PANTHER" id="PTHR42678:SF34">
    <property type="entry name" value="OS04G0183300 PROTEIN"/>
    <property type="match status" value="1"/>
</dbReference>
<dbReference type="InterPro" id="IPR023631">
    <property type="entry name" value="Amidase_dom"/>
</dbReference>
<proteinExistence type="predicted"/>
<protein>
    <submittedName>
        <fullName evidence="2">Amidase signature enzyme</fullName>
    </submittedName>
</protein>
<dbReference type="PANTHER" id="PTHR42678">
    <property type="entry name" value="AMIDASE"/>
    <property type="match status" value="1"/>
</dbReference>
<name>A0A6A5U4H9_9PLEO</name>
<evidence type="ECO:0000313" key="2">
    <source>
        <dbReference type="EMBL" id="KAF1958762.1"/>
    </source>
</evidence>
<dbReference type="AlphaFoldDB" id="A0A6A5U4H9"/>
<gene>
    <name evidence="2" type="ORF">CC80DRAFT_408552</name>
</gene>
<keyword evidence="3" id="KW-1185">Reference proteome</keyword>
<accession>A0A6A5U4H9</accession>
<reference evidence="2" key="1">
    <citation type="journal article" date="2020" name="Stud. Mycol.">
        <title>101 Dothideomycetes genomes: a test case for predicting lifestyles and emergence of pathogens.</title>
        <authorList>
            <person name="Haridas S."/>
            <person name="Albert R."/>
            <person name="Binder M."/>
            <person name="Bloem J."/>
            <person name="Labutti K."/>
            <person name="Salamov A."/>
            <person name="Andreopoulos B."/>
            <person name="Baker S."/>
            <person name="Barry K."/>
            <person name="Bills G."/>
            <person name="Bluhm B."/>
            <person name="Cannon C."/>
            <person name="Castanera R."/>
            <person name="Culley D."/>
            <person name="Daum C."/>
            <person name="Ezra D."/>
            <person name="Gonzalez J."/>
            <person name="Henrissat B."/>
            <person name="Kuo A."/>
            <person name="Liang C."/>
            <person name="Lipzen A."/>
            <person name="Lutzoni F."/>
            <person name="Magnuson J."/>
            <person name="Mondo S."/>
            <person name="Nolan M."/>
            <person name="Ohm R."/>
            <person name="Pangilinan J."/>
            <person name="Park H.-J."/>
            <person name="Ramirez L."/>
            <person name="Alfaro M."/>
            <person name="Sun H."/>
            <person name="Tritt A."/>
            <person name="Yoshinaga Y."/>
            <person name="Zwiers L.-H."/>
            <person name="Turgeon B."/>
            <person name="Goodwin S."/>
            <person name="Spatafora J."/>
            <person name="Crous P."/>
            <person name="Grigoriev I."/>
        </authorList>
    </citation>
    <scope>NUCLEOTIDE SEQUENCE</scope>
    <source>
        <strain evidence="2">CBS 675.92</strain>
    </source>
</reference>
<feature type="domain" description="Amidase" evidence="1">
    <location>
        <begin position="28"/>
        <end position="445"/>
    </location>
</feature>
<dbReference type="InterPro" id="IPR036928">
    <property type="entry name" value="AS_sf"/>
</dbReference>
<evidence type="ECO:0000259" key="1">
    <source>
        <dbReference type="Pfam" id="PF01425"/>
    </source>
</evidence>
<sequence length="535" mass="57311">MTVPPLYTLTLSSAHEGFQNGTLTSVSLVQAYLQRISEVDHEFHSIIETNPDALRIAAHCDLEREITSGAGLTAFHGIPILLKDNIITLDSMEATAGSCALVGAKPKQESDVVAALRRMGAVVLGKTNMAEWSGFRSTSGCSGWSARGGQTQGLFLKGMKGSGSSTGSAIATAVGLGFAALGTETCYSIVSPAEKSGVVGFKPTRNLIPSTGIIYASHSQDTVGVLARSVQDAGNLVQEIAWYADIPSESNNNVPENRVKKPKLGLALEHLELIGIRIGIPSDMPEIKNLAGVRKQAFEEALKVLADAGAEIVQGVEIEGAKEFVDLPTAKKQIVLDTDMKTAINTYFSSLHTNPQNIRSLADLIAFTKSHPDEEYPNRNVAVFERAEATNPEAGAYKEMVEKDKWFAGEGGIPGALERENLDVILMPHLSVTMSTFAAKAGSPALSLPMGVYPEDTLVKLDSGNGMLDVGPGIPFSLYIFGDVGKDEDVLKVAYVFEQLKGNKVRESLKPYVKPKTEIMDIFREGTGEDRSSRP</sequence>
<dbReference type="EMBL" id="ML976986">
    <property type="protein sequence ID" value="KAF1958762.1"/>
    <property type="molecule type" value="Genomic_DNA"/>
</dbReference>
<evidence type="ECO:0000313" key="3">
    <source>
        <dbReference type="Proteomes" id="UP000800035"/>
    </source>
</evidence>
<dbReference type="OrthoDB" id="566138at2759"/>
<dbReference type="Pfam" id="PF01425">
    <property type="entry name" value="Amidase"/>
    <property type="match status" value="1"/>
</dbReference>
<organism evidence="2 3">
    <name type="scientific">Byssothecium circinans</name>
    <dbReference type="NCBI Taxonomy" id="147558"/>
    <lineage>
        <taxon>Eukaryota</taxon>
        <taxon>Fungi</taxon>
        <taxon>Dikarya</taxon>
        <taxon>Ascomycota</taxon>
        <taxon>Pezizomycotina</taxon>
        <taxon>Dothideomycetes</taxon>
        <taxon>Pleosporomycetidae</taxon>
        <taxon>Pleosporales</taxon>
        <taxon>Massarineae</taxon>
        <taxon>Massarinaceae</taxon>
        <taxon>Byssothecium</taxon>
    </lineage>
</organism>